<comment type="caution">
    <text evidence="10">The sequence shown here is derived from an EMBL/GenBank/DDBJ whole genome shotgun (WGS) entry which is preliminary data.</text>
</comment>
<evidence type="ECO:0000256" key="5">
    <source>
        <dbReference type="ARBA" id="ARBA00022825"/>
    </source>
</evidence>
<comment type="function">
    <text evidence="6">Serine peptidase whose precise substrate specificity remains unclear. Does not cleave peptides after a arginine or lysine residue. Regulates trans-Golgi network morphology and sorting by regulating the membrane binding of the AP-1 complex. May play a role in the regulation of synaptic vesicle exocytosis.</text>
</comment>
<keyword evidence="10" id="KW-0031">Aminopeptidase</keyword>
<accession>A0AA38XCQ7</accession>
<reference evidence="10" key="1">
    <citation type="submission" date="2022-10" db="EMBL/GenBank/DDBJ databases">
        <title>Culturing micro-colonial fungi from biological soil crusts in the Mojave desert and describing Neophaeococcomyces mojavensis, and introducing the new genera and species Taxawa tesnikishii.</title>
        <authorList>
            <person name="Kurbessoian T."/>
            <person name="Stajich J.E."/>
        </authorList>
    </citation>
    <scope>NUCLEOTIDE SEQUENCE</scope>
    <source>
        <strain evidence="10">TK_35</strain>
    </source>
</reference>
<protein>
    <recommendedName>
        <fullName evidence="7">Prolyl endopeptidase</fullName>
        <ecNumber evidence="7">3.4.21.-</ecNumber>
    </recommendedName>
</protein>
<dbReference type="GO" id="GO:0004252">
    <property type="term" value="F:serine-type endopeptidase activity"/>
    <property type="evidence" value="ECO:0007669"/>
    <property type="project" value="UniProtKB-UniRule"/>
</dbReference>
<dbReference type="AlphaFoldDB" id="A0AA38XCQ7"/>
<sequence length="761" mass="85496">MPTWYAAGTTGAHHDDPQGCRFSAIGVRSLFGKRDLTPSKTIALKRLEPYFMKSTLCLLLASLMTSTATAATPPVPPDVEKRPHVVKAPFGATRNDDYYWLRDDKREDKAMLAYLQAENAYADQLLAPLKPLEDALYGEIVGRIKQDDASVPARERGYWYYSRYETGQDYPIHARRKASMDAPEEVLLNVNTMAAGKGYFSVGSMEVSQDNQLLAWADDDVGRRQYVIRFKDLRTGAVLPDTITGTSGDLVWADDNRTVLYVENDPETLLTVRVKKHVLGTPASADTVVYEEKDDSFYMGIGRTRDDRFITIGVHSTVSSEERYAPASDPTTFTVLAPRQRDVEYDADHYDGRWVIRTNDGAKNFKLVTAPTDATSRAQWKDWIAHDDAVFIEGFELFDTYTAIAERSEGLERIRLLFKDGRNDYVKADEPAYSMGLGDNTEADTTWLRYVYTSMTTPTTVFELNTATGERRQLKVQPVIGYDASKYETDRVWITARDGVKVPVSLVYRKGYKKDGTGALFQYAYGSYGMSMDPYFNQTAVSLLDRGVVYAIAHIRGGQEMGRDWYENGKLLHKQNTFNDFIDVTRGLVAQGWAAKDRVAASGGSAGGLLMGAIANQAPQDYRVLVAQVPFVDVVTTMLDPTIPLTTNEYDEWGNPEQKPYYEYMLSYSPYDNVKKQAYPSLFVGTGLWDSQVQYWEPAKWVAKLRDDNTGHFPILFRTNMEAGHGGKSGRFQRYRELSESYAFVLQQLGIETPAAGAATE</sequence>
<feature type="domain" description="Peptidase S9 prolyl oligopeptidase catalytic" evidence="8">
    <location>
        <begin position="535"/>
        <end position="750"/>
    </location>
</feature>
<dbReference type="Gene3D" id="3.40.50.1820">
    <property type="entry name" value="alpha/beta hydrolase"/>
    <property type="match status" value="1"/>
</dbReference>
<evidence type="ECO:0000256" key="3">
    <source>
        <dbReference type="ARBA" id="ARBA00022670"/>
    </source>
</evidence>
<dbReference type="SUPFAM" id="SSF50993">
    <property type="entry name" value="Peptidase/esterase 'gauge' domain"/>
    <property type="match status" value="1"/>
</dbReference>
<dbReference type="InterPro" id="IPR051543">
    <property type="entry name" value="Serine_Peptidase_S9A"/>
</dbReference>
<keyword evidence="4 7" id="KW-0378">Hydrolase</keyword>
<gene>
    <name evidence="10" type="primary">DAPB1</name>
    <name evidence="10" type="ORF">H2204_015225</name>
</gene>
<dbReference type="PANTHER" id="PTHR11757:SF19">
    <property type="entry name" value="PROLYL ENDOPEPTIDASE-LIKE"/>
    <property type="match status" value="1"/>
</dbReference>
<dbReference type="EMBL" id="JAPDRN010000228">
    <property type="protein sequence ID" value="KAJ9611051.1"/>
    <property type="molecule type" value="Genomic_DNA"/>
</dbReference>
<dbReference type="EC" id="3.4.21.-" evidence="7"/>
<evidence type="ECO:0000256" key="7">
    <source>
        <dbReference type="RuleBase" id="RU368024"/>
    </source>
</evidence>
<dbReference type="GO" id="GO:0006508">
    <property type="term" value="P:proteolysis"/>
    <property type="evidence" value="ECO:0007669"/>
    <property type="project" value="UniProtKB-KW"/>
</dbReference>
<dbReference type="Pfam" id="PF02897">
    <property type="entry name" value="Peptidase_S9_N"/>
    <property type="match status" value="1"/>
</dbReference>
<evidence type="ECO:0000259" key="8">
    <source>
        <dbReference type="Pfam" id="PF00326"/>
    </source>
</evidence>
<dbReference type="FunFam" id="3.40.50.1820:FF:000005">
    <property type="entry name" value="Prolyl endopeptidase"/>
    <property type="match status" value="1"/>
</dbReference>
<comment type="similarity">
    <text evidence="2 7">Belongs to the peptidase S9A family.</text>
</comment>
<name>A0AA38XCQ7_9EURO</name>
<dbReference type="GO" id="GO:0004177">
    <property type="term" value="F:aminopeptidase activity"/>
    <property type="evidence" value="ECO:0007669"/>
    <property type="project" value="UniProtKB-KW"/>
</dbReference>
<dbReference type="Pfam" id="PF00326">
    <property type="entry name" value="Peptidase_S9"/>
    <property type="match status" value="1"/>
</dbReference>
<dbReference type="InterPro" id="IPR029058">
    <property type="entry name" value="AB_hydrolase_fold"/>
</dbReference>
<evidence type="ECO:0000256" key="4">
    <source>
        <dbReference type="ARBA" id="ARBA00022801"/>
    </source>
</evidence>
<comment type="catalytic activity">
    <reaction evidence="1">
        <text>Hydrolysis of Pro-|-Xaa &gt;&gt; Ala-|-Xaa in oligopeptides.</text>
        <dbReference type="EC" id="3.4.21.26"/>
    </reaction>
</comment>
<dbReference type="InterPro" id="IPR001375">
    <property type="entry name" value="Peptidase_S9_cat"/>
</dbReference>
<dbReference type="PRINTS" id="PR00862">
    <property type="entry name" value="PROLIGOPTASE"/>
</dbReference>
<feature type="domain" description="Peptidase S9A N-terminal" evidence="9">
    <location>
        <begin position="77"/>
        <end position="476"/>
    </location>
</feature>
<evidence type="ECO:0000259" key="9">
    <source>
        <dbReference type="Pfam" id="PF02897"/>
    </source>
</evidence>
<evidence type="ECO:0000256" key="1">
    <source>
        <dbReference type="ARBA" id="ARBA00001070"/>
    </source>
</evidence>
<dbReference type="PANTHER" id="PTHR11757">
    <property type="entry name" value="PROTEASE FAMILY S9A OLIGOPEPTIDASE"/>
    <property type="match status" value="1"/>
</dbReference>
<dbReference type="InterPro" id="IPR002470">
    <property type="entry name" value="Peptidase_S9A"/>
</dbReference>
<dbReference type="SUPFAM" id="SSF53474">
    <property type="entry name" value="alpha/beta-Hydrolases"/>
    <property type="match status" value="1"/>
</dbReference>
<evidence type="ECO:0000256" key="6">
    <source>
        <dbReference type="ARBA" id="ARBA00045448"/>
    </source>
</evidence>
<dbReference type="InterPro" id="IPR023302">
    <property type="entry name" value="Pept_S9A_N"/>
</dbReference>
<evidence type="ECO:0000256" key="2">
    <source>
        <dbReference type="ARBA" id="ARBA00005228"/>
    </source>
</evidence>
<dbReference type="Gene3D" id="2.130.10.120">
    <property type="entry name" value="Prolyl oligopeptidase, N-terminal domain"/>
    <property type="match status" value="1"/>
</dbReference>
<keyword evidence="5 7" id="KW-0720">Serine protease</keyword>
<evidence type="ECO:0000313" key="10">
    <source>
        <dbReference type="EMBL" id="KAJ9611051.1"/>
    </source>
</evidence>
<organism evidence="10">
    <name type="scientific">Knufia peltigerae</name>
    <dbReference type="NCBI Taxonomy" id="1002370"/>
    <lineage>
        <taxon>Eukaryota</taxon>
        <taxon>Fungi</taxon>
        <taxon>Dikarya</taxon>
        <taxon>Ascomycota</taxon>
        <taxon>Pezizomycotina</taxon>
        <taxon>Eurotiomycetes</taxon>
        <taxon>Chaetothyriomycetidae</taxon>
        <taxon>Chaetothyriales</taxon>
        <taxon>Trichomeriaceae</taxon>
        <taxon>Knufia</taxon>
    </lineage>
</organism>
<proteinExistence type="inferred from homology"/>
<keyword evidence="3 7" id="KW-0645">Protease</keyword>